<organism evidence="2 3">
    <name type="scientific">Aristolochia fimbriata</name>
    <name type="common">White veined hardy Dutchman's pipe vine</name>
    <dbReference type="NCBI Taxonomy" id="158543"/>
    <lineage>
        <taxon>Eukaryota</taxon>
        <taxon>Viridiplantae</taxon>
        <taxon>Streptophyta</taxon>
        <taxon>Embryophyta</taxon>
        <taxon>Tracheophyta</taxon>
        <taxon>Spermatophyta</taxon>
        <taxon>Magnoliopsida</taxon>
        <taxon>Magnoliidae</taxon>
        <taxon>Piperales</taxon>
        <taxon>Aristolochiaceae</taxon>
        <taxon>Aristolochia</taxon>
    </lineage>
</organism>
<dbReference type="Proteomes" id="UP000825729">
    <property type="component" value="Unassembled WGS sequence"/>
</dbReference>
<evidence type="ECO:0000313" key="3">
    <source>
        <dbReference type="Proteomes" id="UP000825729"/>
    </source>
</evidence>
<protein>
    <submittedName>
        <fullName evidence="2">Uncharacterized protein</fullName>
    </submittedName>
</protein>
<dbReference type="AlphaFoldDB" id="A0AAV7E3U3"/>
<dbReference type="EMBL" id="JAINDJ010000007">
    <property type="protein sequence ID" value="KAG9442441.1"/>
    <property type="molecule type" value="Genomic_DNA"/>
</dbReference>
<gene>
    <name evidence="2" type="ORF">H6P81_018295</name>
</gene>
<feature type="region of interest" description="Disordered" evidence="1">
    <location>
        <begin position="1"/>
        <end position="22"/>
    </location>
</feature>
<proteinExistence type="predicted"/>
<evidence type="ECO:0000313" key="2">
    <source>
        <dbReference type="EMBL" id="KAG9442441.1"/>
    </source>
</evidence>
<sequence length="178" mass="19958">MEEFLTSAFGSRKPTNSLSAGGGPGCAESFWGCMVWIGPGQRRERESERGCPHENPHMGASFRILVFFPSEQIPIPALPSFLKLGIMASPSEASSLFVLERLLCCHLLVSTVQVASRNDAYIQDSVTGKREREREVRRATWIEMSKLIIMSEFRYRKAAAAAARVLIRDHNHSLENNY</sequence>
<evidence type="ECO:0000256" key="1">
    <source>
        <dbReference type="SAM" id="MobiDB-lite"/>
    </source>
</evidence>
<keyword evidence="3" id="KW-1185">Reference proteome</keyword>
<accession>A0AAV7E3U3</accession>
<reference evidence="2 3" key="1">
    <citation type="submission" date="2021-07" db="EMBL/GenBank/DDBJ databases">
        <title>The Aristolochia fimbriata genome: insights into angiosperm evolution, floral development and chemical biosynthesis.</title>
        <authorList>
            <person name="Jiao Y."/>
        </authorList>
    </citation>
    <scope>NUCLEOTIDE SEQUENCE [LARGE SCALE GENOMIC DNA]</scope>
    <source>
        <strain evidence="2">IBCAS-2021</strain>
        <tissue evidence="2">Leaf</tissue>
    </source>
</reference>
<name>A0AAV7E3U3_ARIFI</name>
<comment type="caution">
    <text evidence="2">The sequence shown here is derived from an EMBL/GenBank/DDBJ whole genome shotgun (WGS) entry which is preliminary data.</text>
</comment>